<accession>C9YUV7</accession>
<keyword evidence="2" id="KW-0812">Transmembrane</keyword>
<feature type="region of interest" description="Disordered" evidence="1">
    <location>
        <begin position="74"/>
        <end position="110"/>
    </location>
</feature>
<reference evidence="3 4" key="1">
    <citation type="journal article" date="2010" name="Mol. Plant Microbe Interact.">
        <title>Streptomyces scabies 87-22 contains a coronafacic acid-like biosynthetic cluster that contributes to plant-microbe interactions.</title>
        <authorList>
            <person name="Bignell D.R."/>
            <person name="Seipke R.F."/>
            <person name="Huguet-Tapia J.C."/>
            <person name="Chambers A.H."/>
            <person name="Parry R.J."/>
            <person name="Loria R."/>
        </authorList>
    </citation>
    <scope>NUCLEOTIDE SEQUENCE [LARGE SCALE GENOMIC DNA]</scope>
    <source>
        <strain evidence="3 4">87.22</strain>
    </source>
</reference>
<feature type="transmembrane region" description="Helical" evidence="2">
    <location>
        <begin position="25"/>
        <end position="47"/>
    </location>
</feature>
<evidence type="ECO:0000313" key="4">
    <source>
        <dbReference type="Proteomes" id="UP000001444"/>
    </source>
</evidence>
<evidence type="ECO:0000256" key="1">
    <source>
        <dbReference type="SAM" id="MobiDB-lite"/>
    </source>
</evidence>
<proteinExistence type="predicted"/>
<evidence type="ECO:0000256" key="2">
    <source>
        <dbReference type="SAM" id="Phobius"/>
    </source>
</evidence>
<dbReference type="HOGENOM" id="CLU_2169727_0_0_11"/>
<dbReference type="AlphaFoldDB" id="C9YUV7"/>
<name>C9YUV7_STRSW</name>
<dbReference type="EMBL" id="FN554889">
    <property type="protein sequence ID" value="CBG70691.1"/>
    <property type="molecule type" value="Genomic_DNA"/>
</dbReference>
<sequence>MAVIVLAVTVTAITSQPSRHSRHVAVAIVTTFDVTIGFATIGFATAVSSMTIFGTAVSRTVVVLVSAVTSVRAPAPAPTVGTSVDDSGPRGPRMHVRYLPQPRARTSAPR</sequence>
<keyword evidence="4" id="KW-1185">Reference proteome</keyword>
<protein>
    <submittedName>
        <fullName evidence="3">Uncharacterized protein</fullName>
    </submittedName>
</protein>
<evidence type="ECO:0000313" key="3">
    <source>
        <dbReference type="EMBL" id="CBG70691.1"/>
    </source>
</evidence>
<keyword evidence="2" id="KW-0472">Membrane</keyword>
<organism evidence="3 4">
    <name type="scientific">Streptomyces scabiei (strain 87.22)</name>
    <dbReference type="NCBI Taxonomy" id="680198"/>
    <lineage>
        <taxon>Bacteria</taxon>
        <taxon>Bacillati</taxon>
        <taxon>Actinomycetota</taxon>
        <taxon>Actinomycetes</taxon>
        <taxon>Kitasatosporales</taxon>
        <taxon>Streptomycetaceae</taxon>
        <taxon>Streptomyces</taxon>
    </lineage>
</organism>
<dbReference type="KEGG" id="scb:SCAB_36021"/>
<gene>
    <name evidence="3" type="ordered locus">SCAB_36021</name>
</gene>
<dbReference type="Proteomes" id="UP000001444">
    <property type="component" value="Chromosome"/>
</dbReference>
<keyword evidence="2" id="KW-1133">Transmembrane helix</keyword>